<dbReference type="InterPro" id="IPR036328">
    <property type="entry name" value="MliC_sf"/>
</dbReference>
<dbReference type="EMBL" id="VFBM01000001">
    <property type="protein sequence ID" value="TNX93891.1"/>
    <property type="molecule type" value="Genomic_DNA"/>
</dbReference>
<evidence type="ECO:0000313" key="2">
    <source>
        <dbReference type="EMBL" id="TNX93891.1"/>
    </source>
</evidence>
<evidence type="ECO:0000313" key="3">
    <source>
        <dbReference type="Proteomes" id="UP000314285"/>
    </source>
</evidence>
<organism evidence="2 3">
    <name type="scientific">Acinetobacter radioresistens</name>
    <dbReference type="NCBI Taxonomy" id="40216"/>
    <lineage>
        <taxon>Bacteria</taxon>
        <taxon>Pseudomonadati</taxon>
        <taxon>Pseudomonadota</taxon>
        <taxon>Gammaproteobacteria</taxon>
        <taxon>Moraxellales</taxon>
        <taxon>Moraxellaceae</taxon>
        <taxon>Acinetobacter</taxon>
    </lineage>
</organism>
<accession>A0A8H2PWR3</accession>
<gene>
    <name evidence="2" type="ORF">FHY67_00020</name>
</gene>
<keyword evidence="1" id="KW-0732">Signal</keyword>
<protein>
    <recommendedName>
        <fullName evidence="4">Lysozyme inhibitor</fullName>
    </recommendedName>
</protein>
<feature type="signal peptide" evidence="1">
    <location>
        <begin position="1"/>
        <end position="24"/>
    </location>
</feature>
<evidence type="ECO:0008006" key="4">
    <source>
        <dbReference type="Google" id="ProtNLM"/>
    </source>
</evidence>
<proteinExistence type="predicted"/>
<sequence>MKYLFLALAAGVFLMGCNSNMAKASKNTTTDKSSENLKPKQIINITEEQQLLKFIGPNNQTYILRTTDNFETAELSDQSGKTYRLKRAVSASGLRLANSQGVSIHFKNGEGILELIKDQPINVTEVKP</sequence>
<comment type="caution">
    <text evidence="2">The sequence shown here is derived from an EMBL/GenBank/DDBJ whole genome shotgun (WGS) entry which is preliminary data.</text>
</comment>
<dbReference type="Proteomes" id="UP000314285">
    <property type="component" value="Unassembled WGS sequence"/>
</dbReference>
<dbReference type="SUPFAM" id="SSF141488">
    <property type="entry name" value="YdhA-like"/>
    <property type="match status" value="1"/>
</dbReference>
<dbReference type="RefSeq" id="WP_034679960.1">
    <property type="nucleotide sequence ID" value="NZ_CP027365.1"/>
</dbReference>
<reference evidence="2 3" key="1">
    <citation type="submission" date="2019-06" db="EMBL/GenBank/DDBJ databases">
        <title>Genome of Acinetobacter radioresistens APH1, a phenol degrading strain.</title>
        <authorList>
            <person name="Liu Y."/>
        </authorList>
    </citation>
    <scope>NUCLEOTIDE SEQUENCE [LARGE SCALE GENOMIC DNA]</scope>
    <source>
        <strain evidence="2 3">APH1</strain>
    </source>
</reference>
<dbReference type="AlphaFoldDB" id="A0A8H2PWR3"/>
<name>A0A8H2PWR3_ACIRA</name>
<feature type="chain" id="PRO_5034292630" description="Lysozyme inhibitor" evidence="1">
    <location>
        <begin position="25"/>
        <end position="128"/>
    </location>
</feature>
<dbReference type="PROSITE" id="PS51257">
    <property type="entry name" value="PROKAR_LIPOPROTEIN"/>
    <property type="match status" value="1"/>
</dbReference>
<evidence type="ECO:0000256" key="1">
    <source>
        <dbReference type="SAM" id="SignalP"/>
    </source>
</evidence>